<name>A0A9J6ZC63_9BACL</name>
<evidence type="ECO:0000313" key="9">
    <source>
        <dbReference type="Proteomes" id="UP001056756"/>
    </source>
</evidence>
<dbReference type="AlphaFoldDB" id="A0A9J6ZC63"/>
<comment type="subcellular location">
    <subcellularLocation>
        <location evidence="1 6">Cell membrane</location>
        <topology evidence="1 6">Multi-pass membrane protein</topology>
    </subcellularLocation>
</comment>
<evidence type="ECO:0000256" key="3">
    <source>
        <dbReference type="ARBA" id="ARBA00022692"/>
    </source>
</evidence>
<reference evidence="8" key="1">
    <citation type="submission" date="2022-05" db="EMBL/GenBank/DDBJ databases">
        <title>Novel bacterial taxa in a minimal lignocellulolytic consortium and its capacity to transform plastics disclosed by genome-resolved metagenomics.</title>
        <authorList>
            <person name="Rodriguez C.A.D."/>
            <person name="Diaz-Garcia L."/>
            <person name="Herrera K."/>
            <person name="Tarazona N.A."/>
            <person name="Sproer C."/>
            <person name="Overmann J."/>
            <person name="Jimenez D.J."/>
        </authorList>
    </citation>
    <scope>NUCLEOTIDE SEQUENCE</scope>
    <source>
        <strain evidence="8">MAG5</strain>
    </source>
</reference>
<dbReference type="EMBL" id="CP097899">
    <property type="protein sequence ID" value="URN93698.1"/>
    <property type="molecule type" value="Genomic_DNA"/>
</dbReference>
<evidence type="ECO:0000313" key="8">
    <source>
        <dbReference type="EMBL" id="URN93698.1"/>
    </source>
</evidence>
<dbReference type="PANTHER" id="PTHR12677:SF59">
    <property type="entry name" value="GOLGI APPARATUS MEMBRANE PROTEIN TVP38-RELATED"/>
    <property type="match status" value="1"/>
</dbReference>
<evidence type="ECO:0000256" key="2">
    <source>
        <dbReference type="ARBA" id="ARBA00022475"/>
    </source>
</evidence>
<dbReference type="Pfam" id="PF09335">
    <property type="entry name" value="VTT_dom"/>
    <property type="match status" value="1"/>
</dbReference>
<evidence type="ECO:0000256" key="4">
    <source>
        <dbReference type="ARBA" id="ARBA00022989"/>
    </source>
</evidence>
<sequence length="208" mass="23366">MKLYKWITVFANVSVLVILFMNSETLLEWIKATDNRNLIIVLLVITILASIPGVPFGIVSGVIGAKYGVTIGVSLSVIASTLSSVFIYIMFRYLLLQQGNILLNKSKTIHRIDHVIKQRIFATIFIARIIPIMPAILINIYSGVFGLSFKLFLIATLLGKIPIMIVYTLIGVNLLSGSKEWIIIAAIYIVFLLSIYSLYRFFYNKKSI</sequence>
<gene>
    <name evidence="8" type="ORF">NAG76_17980</name>
</gene>
<protein>
    <recommendedName>
        <fullName evidence="6">TVP38/TMEM64 family membrane protein</fullName>
    </recommendedName>
</protein>
<accession>A0A9J6ZC63</accession>
<organism evidence="8 9">
    <name type="scientific">Candidatus Pristimantibacillus lignocellulolyticus</name>
    <dbReference type="NCBI Taxonomy" id="2994561"/>
    <lineage>
        <taxon>Bacteria</taxon>
        <taxon>Bacillati</taxon>
        <taxon>Bacillota</taxon>
        <taxon>Bacilli</taxon>
        <taxon>Bacillales</taxon>
        <taxon>Paenibacillaceae</taxon>
        <taxon>Candidatus Pristimantibacillus</taxon>
    </lineage>
</organism>
<feature type="domain" description="VTT" evidence="7">
    <location>
        <begin position="54"/>
        <end position="171"/>
    </location>
</feature>
<keyword evidence="4 6" id="KW-1133">Transmembrane helix</keyword>
<feature type="transmembrane region" description="Helical" evidence="6">
    <location>
        <begin position="6"/>
        <end position="27"/>
    </location>
</feature>
<evidence type="ECO:0000256" key="5">
    <source>
        <dbReference type="ARBA" id="ARBA00023136"/>
    </source>
</evidence>
<dbReference type="Proteomes" id="UP001056756">
    <property type="component" value="Chromosome"/>
</dbReference>
<evidence type="ECO:0000259" key="7">
    <source>
        <dbReference type="Pfam" id="PF09335"/>
    </source>
</evidence>
<feature type="transmembrane region" description="Helical" evidence="6">
    <location>
        <begin position="39"/>
        <end position="63"/>
    </location>
</feature>
<dbReference type="GO" id="GO:0005886">
    <property type="term" value="C:plasma membrane"/>
    <property type="evidence" value="ECO:0007669"/>
    <property type="project" value="UniProtKB-SubCell"/>
</dbReference>
<proteinExistence type="inferred from homology"/>
<keyword evidence="5 6" id="KW-0472">Membrane</keyword>
<dbReference type="InterPro" id="IPR015414">
    <property type="entry name" value="TMEM64"/>
</dbReference>
<dbReference type="KEGG" id="plig:NAG76_17980"/>
<dbReference type="InterPro" id="IPR032816">
    <property type="entry name" value="VTT_dom"/>
</dbReference>
<feature type="transmembrane region" description="Helical" evidence="6">
    <location>
        <begin position="69"/>
        <end position="95"/>
    </location>
</feature>
<dbReference type="PANTHER" id="PTHR12677">
    <property type="entry name" value="GOLGI APPARATUS MEMBRANE PROTEIN TVP38-RELATED"/>
    <property type="match status" value="1"/>
</dbReference>
<keyword evidence="2 6" id="KW-1003">Cell membrane</keyword>
<evidence type="ECO:0000256" key="6">
    <source>
        <dbReference type="RuleBase" id="RU366058"/>
    </source>
</evidence>
<comment type="similarity">
    <text evidence="6">Belongs to the TVP38/TMEM64 family.</text>
</comment>
<feature type="transmembrane region" description="Helical" evidence="6">
    <location>
        <begin position="120"/>
        <end position="141"/>
    </location>
</feature>
<feature type="transmembrane region" description="Helical" evidence="6">
    <location>
        <begin position="147"/>
        <end position="169"/>
    </location>
</feature>
<evidence type="ECO:0000256" key="1">
    <source>
        <dbReference type="ARBA" id="ARBA00004651"/>
    </source>
</evidence>
<keyword evidence="3 6" id="KW-0812">Transmembrane</keyword>
<feature type="transmembrane region" description="Helical" evidence="6">
    <location>
        <begin position="181"/>
        <end position="202"/>
    </location>
</feature>